<protein>
    <submittedName>
        <fullName evidence="2">Uncharacterized protein</fullName>
    </submittedName>
</protein>
<sequence>MLGCLGVVLFLVVVGEFLVLPVWMHDLLAAQTPPQELGIGETALLTLGSLLAALVVVWTSGRRRPGMLWAAAGRAVLLLGLCVAAALAVRQQFGTEYWNLLAAAESLAAGATAFAFRRLLRRWERGRPQPGEVWLALVPFRERDEEAQHYCVVVGRGPAHARVLQITSQNKDGRAGFVRLPNDGWDVRSGKDHWMELGPVPREVPYRKFLKEYPQGPCPRPAWRQIRAGCPQEDPLRAVLAGVRRVRGRIARLRAAGG</sequence>
<organism evidence="2 3">
    <name type="scientific">Streptomyces antibioticus</name>
    <dbReference type="NCBI Taxonomy" id="1890"/>
    <lineage>
        <taxon>Bacteria</taxon>
        <taxon>Bacillati</taxon>
        <taxon>Actinomycetota</taxon>
        <taxon>Actinomycetes</taxon>
        <taxon>Kitasatosporales</taxon>
        <taxon>Streptomycetaceae</taxon>
        <taxon>Streptomyces</taxon>
    </lineage>
</organism>
<dbReference type="EMBL" id="CP050692">
    <property type="protein sequence ID" value="QIT45681.1"/>
    <property type="molecule type" value="Genomic_DNA"/>
</dbReference>
<accession>A0AAE7CLL2</accession>
<dbReference type="AlphaFoldDB" id="A0AAE7CLL2"/>
<feature type="transmembrane region" description="Helical" evidence="1">
    <location>
        <begin position="97"/>
        <end position="116"/>
    </location>
</feature>
<dbReference type="RefSeq" id="WP_078634231.1">
    <property type="nucleotide sequence ID" value="NZ_CM007717.1"/>
</dbReference>
<proteinExistence type="predicted"/>
<feature type="transmembrane region" description="Helical" evidence="1">
    <location>
        <begin position="71"/>
        <end position="91"/>
    </location>
</feature>
<feature type="transmembrane region" description="Helical" evidence="1">
    <location>
        <begin position="39"/>
        <end position="59"/>
    </location>
</feature>
<gene>
    <name evidence="2" type="ORF">HCX60_20850</name>
</gene>
<reference evidence="2 3" key="1">
    <citation type="submission" date="2020-03" db="EMBL/GenBank/DDBJ databases">
        <title>Is there a link between lipid content and antibiotic production in Streptomyces?</title>
        <authorList>
            <person name="David M."/>
            <person name="Lejeune C."/>
            <person name="Abreu S."/>
            <person name="Thibessard A."/>
            <person name="Leblond P."/>
            <person name="Chaminade P."/>
            <person name="Virolle M.-J."/>
        </authorList>
    </citation>
    <scope>NUCLEOTIDE SEQUENCE [LARGE SCALE GENOMIC DNA]</scope>
    <source>
        <strain evidence="2 3">DSM 41481</strain>
    </source>
</reference>
<name>A0AAE7CLL2_STRAT</name>
<dbReference type="Proteomes" id="UP000502504">
    <property type="component" value="Chromosome"/>
</dbReference>
<keyword evidence="1" id="KW-0812">Transmembrane</keyword>
<keyword evidence="1" id="KW-1133">Transmembrane helix</keyword>
<evidence type="ECO:0000313" key="2">
    <source>
        <dbReference type="EMBL" id="QIT45681.1"/>
    </source>
</evidence>
<evidence type="ECO:0000256" key="1">
    <source>
        <dbReference type="SAM" id="Phobius"/>
    </source>
</evidence>
<evidence type="ECO:0000313" key="3">
    <source>
        <dbReference type="Proteomes" id="UP000502504"/>
    </source>
</evidence>
<keyword evidence="1" id="KW-0472">Membrane</keyword>